<comment type="caution">
    <text evidence="1">The sequence shown here is derived from an EMBL/GenBank/DDBJ whole genome shotgun (WGS) entry which is preliminary data.</text>
</comment>
<keyword evidence="2" id="KW-1185">Reference proteome</keyword>
<reference evidence="1 2" key="1">
    <citation type="submission" date="2014-12" db="EMBL/GenBank/DDBJ databases">
        <title>Draft genome sequence of Paenibacillus kamchatkensis strain B-2647.</title>
        <authorList>
            <person name="Karlyshev A.V."/>
            <person name="Kudryashova E.B."/>
        </authorList>
    </citation>
    <scope>NUCLEOTIDE SEQUENCE [LARGE SCALE GENOMIC DNA]</scope>
    <source>
        <strain evidence="1 2">VKM B-2647</strain>
    </source>
</reference>
<evidence type="ECO:0000313" key="2">
    <source>
        <dbReference type="Proteomes" id="UP000031967"/>
    </source>
</evidence>
<organism evidence="1 2">
    <name type="scientific">Gordoniibacillus kamchatkensis</name>
    <dbReference type="NCBI Taxonomy" id="1590651"/>
    <lineage>
        <taxon>Bacteria</taxon>
        <taxon>Bacillati</taxon>
        <taxon>Bacillota</taxon>
        <taxon>Bacilli</taxon>
        <taxon>Bacillales</taxon>
        <taxon>Paenibacillaceae</taxon>
        <taxon>Gordoniibacillus</taxon>
    </lineage>
</organism>
<evidence type="ECO:0000313" key="1">
    <source>
        <dbReference type="EMBL" id="KIL38960.1"/>
    </source>
</evidence>
<sequence length="77" mass="8926">MINGWTIFFNAAQSLIRLPAGSLHDYKLFNIHPFNDVMFIKLRRLNPCKLIRISYNEDSGKLSTLQLYKNGDGRPNE</sequence>
<proteinExistence type="predicted"/>
<protein>
    <submittedName>
        <fullName evidence="1">Uncharacterized protein</fullName>
    </submittedName>
</protein>
<accession>A0ABR5ADD4</accession>
<dbReference type="Proteomes" id="UP000031967">
    <property type="component" value="Unassembled WGS sequence"/>
</dbReference>
<name>A0ABR5ADD4_9BACL</name>
<dbReference type="EMBL" id="JXAK01000047">
    <property type="protein sequence ID" value="KIL38960.1"/>
    <property type="molecule type" value="Genomic_DNA"/>
</dbReference>
<gene>
    <name evidence="1" type="ORF">SD70_23215</name>
</gene>